<dbReference type="Gene3D" id="3.40.630.30">
    <property type="match status" value="1"/>
</dbReference>
<dbReference type="PIR" id="E75272">
    <property type="entry name" value="E75272"/>
</dbReference>
<gene>
    <name evidence="2" type="ordered locus">DR_2441</name>
</gene>
<dbReference type="GO" id="GO:0016747">
    <property type="term" value="F:acyltransferase activity, transferring groups other than amino-acyl groups"/>
    <property type="evidence" value="ECO:0007669"/>
    <property type="project" value="InterPro"/>
</dbReference>
<evidence type="ECO:0000313" key="2">
    <source>
        <dbReference type="EMBL" id="AAF11993.1"/>
    </source>
</evidence>
<dbReference type="SUPFAM" id="SSF55729">
    <property type="entry name" value="Acyl-CoA N-acyltransferases (Nat)"/>
    <property type="match status" value="1"/>
</dbReference>
<protein>
    <recommendedName>
        <fullName evidence="1">N-acetyltransferase domain-containing protein</fullName>
    </recommendedName>
</protein>
<dbReference type="KEGG" id="dra:DR_2441"/>
<dbReference type="eggNOG" id="COG1670">
    <property type="taxonomic scope" value="Bacteria"/>
</dbReference>
<dbReference type="STRING" id="243230.DR_2441"/>
<organism evidence="2 3">
    <name type="scientific">Deinococcus radiodurans (strain ATCC 13939 / DSM 20539 / JCM 16871 / CCUG 27074 / LMG 4051 / NBRC 15346 / NCIMB 9279 / VKM B-1422 / R1)</name>
    <dbReference type="NCBI Taxonomy" id="243230"/>
    <lineage>
        <taxon>Bacteria</taxon>
        <taxon>Thermotogati</taxon>
        <taxon>Deinococcota</taxon>
        <taxon>Deinococci</taxon>
        <taxon>Deinococcales</taxon>
        <taxon>Deinococcaceae</taxon>
        <taxon>Deinococcus</taxon>
    </lineage>
</organism>
<proteinExistence type="predicted"/>
<dbReference type="EMBL" id="AE000513">
    <property type="protein sequence ID" value="AAF11993.1"/>
    <property type="molecule type" value="Genomic_DNA"/>
</dbReference>
<dbReference type="RefSeq" id="WP_010889066.1">
    <property type="nucleotide sequence ID" value="NC_001263.1"/>
</dbReference>
<dbReference type="Proteomes" id="UP000002524">
    <property type="component" value="Chromosome 1"/>
</dbReference>
<dbReference type="AlphaFoldDB" id="Q9RRP7"/>
<dbReference type="HOGENOM" id="CLU_125872_0_0_0"/>
<dbReference type="GeneID" id="69518695"/>
<dbReference type="SMR" id="Q9RRP7"/>
<keyword evidence="3" id="KW-1185">Reference proteome</keyword>
<name>Q9RRP7_DEIRA</name>
<sequence>MKRRLSFTPALPHHAPILHQLYQDTPGYFDLLGGEVPTLGEVQHDLLTAAEDPHRQLELLHDDQGELLGSVDYKTEYPSPGDLTINLLLIKEGRQSQGWGAEVVRQLEARHALRSRRVLASVLGDNVRGVQFWERLGYHFELDARPVMTWYAKELPGSPAPRQTLLTGRC</sequence>
<feature type="domain" description="N-acetyltransferase" evidence="1">
    <location>
        <begin position="16"/>
        <end position="156"/>
    </location>
</feature>
<dbReference type="PROSITE" id="PS51186">
    <property type="entry name" value="GNAT"/>
    <property type="match status" value="1"/>
</dbReference>
<dbReference type="OrthoDB" id="66142at2"/>
<dbReference type="InterPro" id="IPR016181">
    <property type="entry name" value="Acyl_CoA_acyltransferase"/>
</dbReference>
<dbReference type="InterPro" id="IPR000182">
    <property type="entry name" value="GNAT_dom"/>
</dbReference>
<dbReference type="PATRIC" id="fig|243230.17.peg.2677"/>
<dbReference type="Pfam" id="PF00583">
    <property type="entry name" value="Acetyltransf_1"/>
    <property type="match status" value="1"/>
</dbReference>
<dbReference type="InParanoid" id="Q9RRP7"/>
<evidence type="ECO:0000259" key="1">
    <source>
        <dbReference type="PROSITE" id="PS51186"/>
    </source>
</evidence>
<reference evidence="2 3" key="1">
    <citation type="journal article" date="1999" name="Science">
        <title>Genome sequence of the radioresistant bacterium Deinococcus radiodurans R1.</title>
        <authorList>
            <person name="White O."/>
            <person name="Eisen J.A."/>
            <person name="Heidelberg J.F."/>
            <person name="Hickey E.K."/>
            <person name="Peterson J.D."/>
            <person name="Dodson R.J."/>
            <person name="Haft D.H."/>
            <person name="Gwinn M.L."/>
            <person name="Nelson W.C."/>
            <person name="Richardson D.L."/>
            <person name="Moffat K.S."/>
            <person name="Qin H."/>
            <person name="Jiang L."/>
            <person name="Pamphile W."/>
            <person name="Crosby M."/>
            <person name="Shen M."/>
            <person name="Vamathevan J.J."/>
            <person name="Lam P."/>
            <person name="McDonald L."/>
            <person name="Utterback T."/>
            <person name="Zalewski C."/>
            <person name="Makarova K.S."/>
            <person name="Aravind L."/>
            <person name="Daly M.J."/>
            <person name="Minton K.W."/>
            <person name="Fleischmann R.D."/>
            <person name="Ketchum K.A."/>
            <person name="Nelson K.E."/>
            <person name="Salzberg S."/>
            <person name="Smith H.O."/>
            <person name="Venter J.C."/>
            <person name="Fraser C.M."/>
        </authorList>
    </citation>
    <scope>NUCLEOTIDE SEQUENCE [LARGE SCALE GENOMIC DNA]</scope>
    <source>
        <strain evidence="3">ATCC 13939 / DSM 20539 / JCM 16871 / LMG 4051 / NBRC 15346 / NCIMB 9279 / R1 / VKM B-1422</strain>
    </source>
</reference>
<accession>Q9RRP7</accession>
<dbReference type="EnsemblBacteria" id="AAF11993">
    <property type="protein sequence ID" value="AAF11993"/>
    <property type="gene ID" value="DR_2441"/>
</dbReference>
<dbReference type="PaxDb" id="243230-DR_2441"/>
<evidence type="ECO:0000313" key="3">
    <source>
        <dbReference type="Proteomes" id="UP000002524"/>
    </source>
</evidence>